<keyword evidence="1" id="KW-0472">Membrane</keyword>
<keyword evidence="1" id="KW-0812">Transmembrane</keyword>
<sequence length="159" mass="18268">MESSFPDFVKEYIKKIDNRWVVAPNHDIFEESSDVTTKNMNDLAKISEIKNPWKRSKQLDSWHMMISEIKNPLHICLVVGLIFLILTTFPFNNNTKKFESPEVEPAIVLLGETAHWETIWEMDLASLSSKKVDILSPKIAKNARLLSEVILTILLTLSD</sequence>
<keyword evidence="3" id="KW-1185">Reference proteome</keyword>
<accession>A0A9N9CW34</accession>
<gene>
    <name evidence="2" type="ORF">DERYTH_LOCUS8276</name>
</gene>
<organism evidence="2 3">
    <name type="scientific">Dentiscutata erythropus</name>
    <dbReference type="NCBI Taxonomy" id="1348616"/>
    <lineage>
        <taxon>Eukaryota</taxon>
        <taxon>Fungi</taxon>
        <taxon>Fungi incertae sedis</taxon>
        <taxon>Mucoromycota</taxon>
        <taxon>Glomeromycotina</taxon>
        <taxon>Glomeromycetes</taxon>
        <taxon>Diversisporales</taxon>
        <taxon>Gigasporaceae</taxon>
        <taxon>Dentiscutata</taxon>
    </lineage>
</organism>
<dbReference type="OrthoDB" id="5985928at2759"/>
<dbReference type="EMBL" id="CAJVPY010004236">
    <property type="protein sequence ID" value="CAG8613750.1"/>
    <property type="molecule type" value="Genomic_DNA"/>
</dbReference>
<dbReference type="Proteomes" id="UP000789405">
    <property type="component" value="Unassembled WGS sequence"/>
</dbReference>
<evidence type="ECO:0000313" key="2">
    <source>
        <dbReference type="EMBL" id="CAG8613750.1"/>
    </source>
</evidence>
<feature type="transmembrane region" description="Helical" evidence="1">
    <location>
        <begin position="73"/>
        <end position="91"/>
    </location>
</feature>
<proteinExistence type="predicted"/>
<keyword evidence="1" id="KW-1133">Transmembrane helix</keyword>
<dbReference type="AlphaFoldDB" id="A0A9N9CW34"/>
<comment type="caution">
    <text evidence="2">The sequence shown here is derived from an EMBL/GenBank/DDBJ whole genome shotgun (WGS) entry which is preliminary data.</text>
</comment>
<protein>
    <submittedName>
        <fullName evidence="2">20060_t:CDS:1</fullName>
    </submittedName>
</protein>
<reference evidence="2" key="1">
    <citation type="submission" date="2021-06" db="EMBL/GenBank/DDBJ databases">
        <authorList>
            <person name="Kallberg Y."/>
            <person name="Tangrot J."/>
            <person name="Rosling A."/>
        </authorList>
    </citation>
    <scope>NUCLEOTIDE SEQUENCE</scope>
    <source>
        <strain evidence="2">MA453B</strain>
    </source>
</reference>
<name>A0A9N9CW34_9GLOM</name>
<evidence type="ECO:0000313" key="3">
    <source>
        <dbReference type="Proteomes" id="UP000789405"/>
    </source>
</evidence>
<evidence type="ECO:0000256" key="1">
    <source>
        <dbReference type="SAM" id="Phobius"/>
    </source>
</evidence>